<dbReference type="EMBL" id="ALAB01000004">
    <property type="protein sequence ID" value="EJI86637.1"/>
    <property type="molecule type" value="Genomic_DNA"/>
</dbReference>
<proteinExistence type="inferred from homology"/>
<keyword evidence="4" id="KW-0812">Transmembrane</keyword>
<gene>
    <name evidence="8" type="ORF">AEST_05890</name>
</gene>
<protein>
    <submittedName>
        <fullName evidence="8">HlyD family secretion protein</fullName>
    </submittedName>
</protein>
<reference evidence="8 9" key="1">
    <citation type="journal article" date="2012" name="J. Bacteriol.">
        <title>Genome Sequence of Pectin-Degrading Alishewanella aestuarii Strain B11T, Isolated from Tidal Flat Sediment.</title>
        <authorList>
            <person name="Jung J."/>
            <person name="Choi S."/>
            <person name="Chun J."/>
            <person name="Park W."/>
        </authorList>
    </citation>
    <scope>NUCLEOTIDE SEQUENCE [LARGE SCALE GENOMIC DNA]</scope>
    <source>
        <strain evidence="8 9">B11</strain>
    </source>
</reference>
<dbReference type="GO" id="GO:0009306">
    <property type="term" value="P:protein secretion"/>
    <property type="evidence" value="ECO:0007669"/>
    <property type="project" value="InterPro"/>
</dbReference>
<accession>J2IHC2</accession>
<name>J2IHC2_9ALTE</name>
<dbReference type="PROSITE" id="PS00543">
    <property type="entry name" value="HLYD_FAMILY"/>
    <property type="match status" value="1"/>
</dbReference>
<evidence type="ECO:0000256" key="6">
    <source>
        <dbReference type="ARBA" id="ARBA00023136"/>
    </source>
</evidence>
<sequence length="296" mass="33740">MQSQQQLLQQRRQQLAQQFTQQQQELQQRQFLQQRLLAEQWQQLQLLQQRWQLQQQRLERLTALADSGAISKLDLQLQQETTLQIQQQLAELNGSRQQLLANQAQLDGQLQRLPTEHQQQLSLLESEHSRLEQQQLELQGRQQLLLSAPVAGRVTNLIAEPGKTIAAQQPLLTILPSGTALEAVLLVPTRAFGFVEPGQRTRLRFEAFPYQRFGIYEGEVTQTGQAILLPNELDMPVPIQEPVYRVAVALESQEIRAYGSSVPLQSGMLLSADIVLEQRSLLSWLLEPISSLRGRL</sequence>
<dbReference type="InterPro" id="IPR058982">
    <property type="entry name" value="Beta-barrel_AprE"/>
</dbReference>
<evidence type="ECO:0000256" key="4">
    <source>
        <dbReference type="ARBA" id="ARBA00022692"/>
    </source>
</evidence>
<evidence type="ECO:0000259" key="7">
    <source>
        <dbReference type="Pfam" id="PF26002"/>
    </source>
</evidence>
<dbReference type="AlphaFoldDB" id="J2IHC2"/>
<keyword evidence="5" id="KW-1133">Transmembrane helix</keyword>
<evidence type="ECO:0000256" key="3">
    <source>
        <dbReference type="ARBA" id="ARBA00022448"/>
    </source>
</evidence>
<evidence type="ECO:0000313" key="8">
    <source>
        <dbReference type="EMBL" id="EJI86637.1"/>
    </source>
</evidence>
<comment type="caution">
    <text evidence="8">The sequence shown here is derived from an EMBL/GenBank/DDBJ whole genome shotgun (WGS) entry which is preliminary data.</text>
</comment>
<dbReference type="PATRIC" id="fig|1197174.4.peg.578"/>
<dbReference type="Pfam" id="PF26002">
    <property type="entry name" value="Beta-barrel_AprE"/>
    <property type="match status" value="1"/>
</dbReference>
<organism evidence="8 9">
    <name type="scientific">Alishewanella aestuarii B11</name>
    <dbReference type="NCBI Taxonomy" id="1197174"/>
    <lineage>
        <taxon>Bacteria</taxon>
        <taxon>Pseudomonadati</taxon>
        <taxon>Pseudomonadota</taxon>
        <taxon>Gammaproteobacteria</taxon>
        <taxon>Alteromonadales</taxon>
        <taxon>Alteromonadaceae</taxon>
        <taxon>Alishewanella</taxon>
    </lineage>
</organism>
<dbReference type="GO" id="GO:0016020">
    <property type="term" value="C:membrane"/>
    <property type="evidence" value="ECO:0007669"/>
    <property type="project" value="UniProtKB-SubCell"/>
</dbReference>
<evidence type="ECO:0000256" key="5">
    <source>
        <dbReference type="ARBA" id="ARBA00022989"/>
    </source>
</evidence>
<dbReference type="InterPro" id="IPR050739">
    <property type="entry name" value="MFP"/>
</dbReference>
<keyword evidence="6" id="KW-0472">Membrane</keyword>
<dbReference type="PANTHER" id="PTHR30386:SF28">
    <property type="entry name" value="EXPORTED PROTEIN"/>
    <property type="match status" value="1"/>
</dbReference>
<comment type="subcellular location">
    <subcellularLocation>
        <location evidence="1">Membrane</location>
        <topology evidence="1">Single-pass membrane protein</topology>
    </subcellularLocation>
</comment>
<dbReference type="InterPro" id="IPR006144">
    <property type="entry name" value="Secretion_HlyD_CS"/>
</dbReference>
<feature type="domain" description="AprE-like beta-barrel" evidence="7">
    <location>
        <begin position="186"/>
        <end position="275"/>
    </location>
</feature>
<dbReference type="PANTHER" id="PTHR30386">
    <property type="entry name" value="MEMBRANE FUSION SUBUNIT OF EMRAB-TOLC MULTIDRUG EFFLUX PUMP"/>
    <property type="match status" value="1"/>
</dbReference>
<keyword evidence="9" id="KW-1185">Reference proteome</keyword>
<keyword evidence="3" id="KW-0813">Transport</keyword>
<dbReference type="Proteomes" id="UP000012043">
    <property type="component" value="Unassembled WGS sequence"/>
</dbReference>
<dbReference type="RefSeq" id="WP_008606908.1">
    <property type="nucleotide sequence ID" value="NZ_ALAB01000004.1"/>
</dbReference>
<dbReference type="PRINTS" id="PR01490">
    <property type="entry name" value="RTXTOXIND"/>
</dbReference>
<evidence type="ECO:0000256" key="1">
    <source>
        <dbReference type="ARBA" id="ARBA00004167"/>
    </source>
</evidence>
<evidence type="ECO:0000256" key="2">
    <source>
        <dbReference type="ARBA" id="ARBA00009477"/>
    </source>
</evidence>
<evidence type="ECO:0000313" key="9">
    <source>
        <dbReference type="Proteomes" id="UP000012043"/>
    </source>
</evidence>
<comment type="similarity">
    <text evidence="2">Belongs to the membrane fusion protein (MFP) (TC 8.A.1) family.</text>
</comment>